<dbReference type="AlphaFoldDB" id="A0A8D8DID5"/>
<accession>A0A8D8DID5</accession>
<evidence type="ECO:0000256" key="1">
    <source>
        <dbReference type="SAM" id="Phobius"/>
    </source>
</evidence>
<keyword evidence="1" id="KW-1133">Transmembrane helix</keyword>
<protein>
    <submittedName>
        <fullName evidence="2">(northern house mosquito) hypothetical protein</fullName>
    </submittedName>
</protein>
<reference evidence="2" key="1">
    <citation type="submission" date="2021-05" db="EMBL/GenBank/DDBJ databases">
        <authorList>
            <person name="Alioto T."/>
            <person name="Alioto T."/>
            <person name="Gomez Garrido J."/>
        </authorList>
    </citation>
    <scope>NUCLEOTIDE SEQUENCE</scope>
</reference>
<keyword evidence="1" id="KW-0472">Membrane</keyword>
<name>A0A8D8DID5_CULPI</name>
<proteinExistence type="predicted"/>
<evidence type="ECO:0000313" key="2">
    <source>
        <dbReference type="EMBL" id="CAG6509395.1"/>
    </source>
</evidence>
<dbReference type="EMBL" id="HBUE01264538">
    <property type="protein sequence ID" value="CAG6560775.1"/>
    <property type="molecule type" value="Transcribed_RNA"/>
</dbReference>
<keyword evidence="1" id="KW-0812">Transmembrane</keyword>
<dbReference type="EMBL" id="HBUE01159401">
    <property type="protein sequence ID" value="CAG6509395.1"/>
    <property type="molecule type" value="Transcribed_RNA"/>
</dbReference>
<organism evidence="2">
    <name type="scientific">Culex pipiens</name>
    <name type="common">House mosquito</name>
    <dbReference type="NCBI Taxonomy" id="7175"/>
    <lineage>
        <taxon>Eukaryota</taxon>
        <taxon>Metazoa</taxon>
        <taxon>Ecdysozoa</taxon>
        <taxon>Arthropoda</taxon>
        <taxon>Hexapoda</taxon>
        <taxon>Insecta</taxon>
        <taxon>Pterygota</taxon>
        <taxon>Neoptera</taxon>
        <taxon>Endopterygota</taxon>
        <taxon>Diptera</taxon>
        <taxon>Nematocera</taxon>
        <taxon>Culicoidea</taxon>
        <taxon>Culicidae</taxon>
        <taxon>Culicinae</taxon>
        <taxon>Culicini</taxon>
        <taxon>Culex</taxon>
        <taxon>Culex</taxon>
    </lineage>
</organism>
<sequence length="130" mass="14917">MSFDTLFFPPLTNRSFLKAYFLFITLALLLLTLFSFFLVPHRSTASFLATPRPKRHRILLPGTWRIVRRVRRFPCTADLLRAASRPCFPRPPAARGAPGSKRLCRFSGRRRYRTSDAAAEICWPKTGTDS</sequence>
<feature type="transmembrane region" description="Helical" evidence="1">
    <location>
        <begin position="20"/>
        <end position="39"/>
    </location>
</feature>